<dbReference type="AlphaFoldDB" id="A0A2P5FRQ5"/>
<keyword evidence="8" id="KW-0325">Glycoprotein</keyword>
<protein>
    <recommendedName>
        <fullName evidence="13">Germin-like protein</fullName>
    </recommendedName>
</protein>
<dbReference type="PRINTS" id="PR00325">
    <property type="entry name" value="GERMIN"/>
</dbReference>
<dbReference type="PANTHER" id="PTHR31238">
    <property type="entry name" value="GERMIN-LIKE PROTEIN SUBFAMILY 3 MEMBER 3"/>
    <property type="match status" value="1"/>
</dbReference>
<evidence type="ECO:0000256" key="10">
    <source>
        <dbReference type="PIRSR" id="PIRSR601929-1"/>
    </source>
</evidence>
<dbReference type="InterPro" id="IPR006045">
    <property type="entry name" value="Cupin_1"/>
</dbReference>
<sequence length="236" mass="25919">MHSSWFPLSIFFLFSMIKLCLADCDNLQDTCPAATTPLDKKQTVFINGHPCKNPTTISAPDFKSSELINPGATDIFARSSVKIVTAADFPGLNTLGLSIARTDLELDGLVIPHSHPRATEMFFVKKGIVLAGFIDTKSNVFQNVLKEGDVIVFPRGLLHFCFNIGFDDAIVFSVLNSQNPGVVSISGAMFEPDHDFELTGKLAKRLISFSKRGPLENQSNSYQNVTLLKFPSLFQS</sequence>
<dbReference type="InParanoid" id="A0A2P5FRQ5"/>
<dbReference type="SMART" id="SM00835">
    <property type="entry name" value="Cupin_1"/>
    <property type="match status" value="1"/>
</dbReference>
<organism evidence="15 16">
    <name type="scientific">Trema orientale</name>
    <name type="common">Charcoal tree</name>
    <name type="synonym">Celtis orientalis</name>
    <dbReference type="NCBI Taxonomy" id="63057"/>
    <lineage>
        <taxon>Eukaryota</taxon>
        <taxon>Viridiplantae</taxon>
        <taxon>Streptophyta</taxon>
        <taxon>Embryophyta</taxon>
        <taxon>Tracheophyta</taxon>
        <taxon>Spermatophyta</taxon>
        <taxon>Magnoliopsida</taxon>
        <taxon>eudicotyledons</taxon>
        <taxon>Gunneridae</taxon>
        <taxon>Pentapetalae</taxon>
        <taxon>rosids</taxon>
        <taxon>fabids</taxon>
        <taxon>Rosales</taxon>
        <taxon>Cannabaceae</taxon>
        <taxon>Trema</taxon>
    </lineage>
</organism>
<dbReference type="SUPFAM" id="SSF51182">
    <property type="entry name" value="RmlC-like cupins"/>
    <property type="match status" value="1"/>
</dbReference>
<evidence type="ECO:0000256" key="6">
    <source>
        <dbReference type="ARBA" id="ARBA00022729"/>
    </source>
</evidence>
<evidence type="ECO:0000256" key="4">
    <source>
        <dbReference type="ARBA" id="ARBA00022525"/>
    </source>
</evidence>
<dbReference type="EMBL" id="JXTC01000012">
    <property type="protein sequence ID" value="POO00495.1"/>
    <property type="molecule type" value="Genomic_DNA"/>
</dbReference>
<keyword evidence="16" id="KW-1185">Reference proteome</keyword>
<keyword evidence="3 13" id="KW-0052">Apoplast</keyword>
<feature type="binding site" evidence="11">
    <location>
        <position position="120"/>
    </location>
    <ligand>
        <name>Mn(2+)</name>
        <dbReference type="ChEBI" id="CHEBI:29035"/>
    </ligand>
</feature>
<comment type="caution">
    <text evidence="15">The sequence shown here is derived from an EMBL/GenBank/DDBJ whole genome shotgun (WGS) entry which is preliminary data.</text>
</comment>
<gene>
    <name evidence="15" type="ORF">TorRG33x02_035690</name>
</gene>
<evidence type="ECO:0000313" key="16">
    <source>
        <dbReference type="Proteomes" id="UP000237000"/>
    </source>
</evidence>
<feature type="disulfide bond" evidence="12">
    <location>
        <begin position="31"/>
        <end position="51"/>
    </location>
</feature>
<evidence type="ECO:0000256" key="8">
    <source>
        <dbReference type="ARBA" id="ARBA00023180"/>
    </source>
</evidence>
<feature type="binding site" evidence="11">
    <location>
        <position position="159"/>
    </location>
    <ligand>
        <name>Mn(2+)</name>
        <dbReference type="ChEBI" id="CHEBI:29035"/>
    </ligand>
</feature>
<evidence type="ECO:0000256" key="7">
    <source>
        <dbReference type="ARBA" id="ARBA00023157"/>
    </source>
</evidence>
<evidence type="ECO:0000313" key="15">
    <source>
        <dbReference type="EMBL" id="POO00495.1"/>
    </source>
</evidence>
<proteinExistence type="inferred from homology"/>
<accession>A0A2P5FRQ5</accession>
<dbReference type="InterPro" id="IPR014710">
    <property type="entry name" value="RmlC-like_jellyroll"/>
</dbReference>
<dbReference type="OrthoDB" id="1921208at2759"/>
<feature type="signal peptide" evidence="13">
    <location>
        <begin position="1"/>
        <end position="22"/>
    </location>
</feature>
<dbReference type="FunFam" id="2.60.120.10:FF:000025">
    <property type="entry name" value="germin-like protein subfamily 2 member 1"/>
    <property type="match status" value="1"/>
</dbReference>
<dbReference type="InterPro" id="IPR011051">
    <property type="entry name" value="RmlC_Cupin_sf"/>
</dbReference>
<evidence type="ECO:0000256" key="3">
    <source>
        <dbReference type="ARBA" id="ARBA00022523"/>
    </source>
</evidence>
<evidence type="ECO:0000256" key="12">
    <source>
        <dbReference type="PIRSR" id="PIRSR601929-3"/>
    </source>
</evidence>
<comment type="subcellular location">
    <subcellularLocation>
        <location evidence="1 13">Secreted</location>
        <location evidence="1 13">Extracellular space</location>
        <location evidence="1 13">Apoplast</location>
    </subcellularLocation>
</comment>
<name>A0A2P5FRQ5_TREOI</name>
<feature type="binding site" evidence="10">
    <location>
        <position position="115"/>
    </location>
    <ligand>
        <name>oxalate</name>
        <dbReference type="ChEBI" id="CHEBI:30623"/>
    </ligand>
</feature>
<evidence type="ECO:0000256" key="1">
    <source>
        <dbReference type="ARBA" id="ARBA00004271"/>
    </source>
</evidence>
<dbReference type="Pfam" id="PF00190">
    <property type="entry name" value="Cupin_1"/>
    <property type="match status" value="1"/>
</dbReference>
<evidence type="ECO:0000256" key="2">
    <source>
        <dbReference type="ARBA" id="ARBA00007456"/>
    </source>
</evidence>
<keyword evidence="6 13" id="KW-0732">Signal</keyword>
<dbReference type="GO" id="GO:2000280">
    <property type="term" value="P:regulation of root development"/>
    <property type="evidence" value="ECO:0007669"/>
    <property type="project" value="UniProtKB-ARBA"/>
</dbReference>
<feature type="chain" id="PRO_5019618149" description="Germin-like protein" evidence="13">
    <location>
        <begin position="23"/>
        <end position="236"/>
    </location>
</feature>
<feature type="domain" description="Cupin type-1" evidence="14">
    <location>
        <begin position="73"/>
        <end position="204"/>
    </location>
</feature>
<dbReference type="GO" id="GO:0030145">
    <property type="term" value="F:manganese ion binding"/>
    <property type="evidence" value="ECO:0007669"/>
    <property type="project" value="UniProtKB-UniRule"/>
</dbReference>
<dbReference type="Gene3D" id="2.60.120.10">
    <property type="entry name" value="Jelly Rolls"/>
    <property type="match status" value="1"/>
</dbReference>
<comment type="similarity">
    <text evidence="2 13">Belongs to the germin family.</text>
</comment>
<dbReference type="InterPro" id="IPR019780">
    <property type="entry name" value="Germin_Mn-BS"/>
</dbReference>
<evidence type="ECO:0000256" key="9">
    <source>
        <dbReference type="ARBA" id="ARBA00023211"/>
    </source>
</evidence>
<dbReference type="Proteomes" id="UP000237000">
    <property type="component" value="Unassembled WGS sequence"/>
</dbReference>
<keyword evidence="9 10" id="KW-0464">Manganese</keyword>
<dbReference type="FunCoup" id="A0A2P5FRQ5">
    <property type="interactions" value="35"/>
</dbReference>
<dbReference type="CDD" id="cd02241">
    <property type="entry name" value="cupin_OxOx"/>
    <property type="match status" value="1"/>
</dbReference>
<dbReference type="InterPro" id="IPR001929">
    <property type="entry name" value="Germin"/>
</dbReference>
<feature type="binding site" evidence="11">
    <location>
        <position position="113"/>
    </location>
    <ligand>
        <name>Mn(2+)</name>
        <dbReference type="ChEBI" id="CHEBI:29035"/>
    </ligand>
</feature>
<keyword evidence="5 10" id="KW-0479">Metal-binding</keyword>
<dbReference type="GO" id="GO:0010497">
    <property type="term" value="P:plasmodesmata-mediated intercellular transport"/>
    <property type="evidence" value="ECO:0007669"/>
    <property type="project" value="UniProtKB-ARBA"/>
</dbReference>
<keyword evidence="7 12" id="KW-1015">Disulfide bond</keyword>
<reference evidence="16" key="1">
    <citation type="submission" date="2016-06" db="EMBL/GenBank/DDBJ databases">
        <title>Parallel loss of symbiosis genes in relatives of nitrogen-fixing non-legume Parasponia.</title>
        <authorList>
            <person name="Van Velzen R."/>
            <person name="Holmer R."/>
            <person name="Bu F."/>
            <person name="Rutten L."/>
            <person name="Van Zeijl A."/>
            <person name="Liu W."/>
            <person name="Santuari L."/>
            <person name="Cao Q."/>
            <person name="Sharma T."/>
            <person name="Shen D."/>
            <person name="Roswanjaya Y."/>
            <person name="Wardhani T."/>
            <person name="Kalhor M.S."/>
            <person name="Jansen J."/>
            <person name="Van den Hoogen J."/>
            <person name="Gungor B."/>
            <person name="Hartog M."/>
            <person name="Hontelez J."/>
            <person name="Verver J."/>
            <person name="Yang W.-C."/>
            <person name="Schijlen E."/>
            <person name="Repin R."/>
            <person name="Schilthuizen M."/>
            <person name="Schranz E."/>
            <person name="Heidstra R."/>
            <person name="Miyata K."/>
            <person name="Fedorova E."/>
            <person name="Kohlen W."/>
            <person name="Bisseling T."/>
            <person name="Smit S."/>
            <person name="Geurts R."/>
        </authorList>
    </citation>
    <scope>NUCLEOTIDE SEQUENCE [LARGE SCALE GENOMIC DNA]</scope>
    <source>
        <strain evidence="16">cv. RG33-2</strain>
    </source>
</reference>
<feature type="binding site" evidence="11">
    <location>
        <position position="115"/>
    </location>
    <ligand>
        <name>Mn(2+)</name>
        <dbReference type="ChEBI" id="CHEBI:29035"/>
    </ligand>
</feature>
<evidence type="ECO:0000256" key="13">
    <source>
        <dbReference type="RuleBase" id="RU366015"/>
    </source>
</evidence>
<evidence type="ECO:0000259" key="14">
    <source>
        <dbReference type="SMART" id="SM00835"/>
    </source>
</evidence>
<dbReference type="PROSITE" id="PS00725">
    <property type="entry name" value="GERMIN"/>
    <property type="match status" value="1"/>
</dbReference>
<feature type="binding site" evidence="10">
    <location>
        <position position="120"/>
    </location>
    <ligand>
        <name>oxalate</name>
        <dbReference type="ChEBI" id="CHEBI:30623"/>
    </ligand>
</feature>
<keyword evidence="4 13" id="KW-0964">Secreted</keyword>
<evidence type="ECO:0000256" key="5">
    <source>
        <dbReference type="ARBA" id="ARBA00022723"/>
    </source>
</evidence>
<dbReference type="GO" id="GO:0048046">
    <property type="term" value="C:apoplast"/>
    <property type="evidence" value="ECO:0007669"/>
    <property type="project" value="UniProtKB-SubCell"/>
</dbReference>
<evidence type="ECO:0000256" key="11">
    <source>
        <dbReference type="PIRSR" id="PIRSR601929-2"/>
    </source>
</evidence>
<dbReference type="GO" id="GO:0009506">
    <property type="term" value="C:plasmodesma"/>
    <property type="evidence" value="ECO:0007669"/>
    <property type="project" value="UniProtKB-ARBA"/>
</dbReference>